<dbReference type="InterPro" id="IPR003796">
    <property type="entry name" value="RNR_NrdR-like"/>
</dbReference>
<evidence type="ECO:0000256" key="7">
    <source>
        <dbReference type="HAMAP-Rule" id="MF_00440"/>
    </source>
</evidence>
<evidence type="ECO:0000256" key="5">
    <source>
        <dbReference type="ARBA" id="ARBA00023125"/>
    </source>
</evidence>
<evidence type="ECO:0000256" key="2">
    <source>
        <dbReference type="ARBA" id="ARBA00022741"/>
    </source>
</evidence>
<keyword evidence="2 7" id="KW-0547">Nucleotide-binding</keyword>
<dbReference type="GO" id="GO:0005524">
    <property type="term" value="F:ATP binding"/>
    <property type="evidence" value="ECO:0007669"/>
    <property type="project" value="UniProtKB-UniRule"/>
</dbReference>
<dbReference type="GO" id="GO:0045892">
    <property type="term" value="P:negative regulation of DNA-templated transcription"/>
    <property type="evidence" value="ECO:0007669"/>
    <property type="project" value="UniProtKB-UniRule"/>
</dbReference>
<dbReference type="Proteomes" id="UP000176932">
    <property type="component" value="Unassembled WGS sequence"/>
</dbReference>
<keyword evidence="5 7" id="KW-0238">DNA-binding</keyword>
<dbReference type="InterPro" id="IPR055173">
    <property type="entry name" value="NrdR-like_N"/>
</dbReference>
<keyword evidence="1 7" id="KW-0678">Repressor</keyword>
<dbReference type="GO" id="GO:0008270">
    <property type="term" value="F:zinc ion binding"/>
    <property type="evidence" value="ECO:0007669"/>
    <property type="project" value="InterPro"/>
</dbReference>
<dbReference type="PANTHER" id="PTHR30455">
    <property type="entry name" value="TRANSCRIPTIONAL REPRESSOR NRDR"/>
    <property type="match status" value="1"/>
</dbReference>
<dbReference type="Pfam" id="PF03477">
    <property type="entry name" value="ATP-cone"/>
    <property type="match status" value="1"/>
</dbReference>
<keyword evidence="6 7" id="KW-0804">Transcription</keyword>
<dbReference type="EMBL" id="MGEL01000004">
    <property type="protein sequence ID" value="OGL83534.1"/>
    <property type="molecule type" value="Genomic_DNA"/>
</dbReference>
<dbReference type="NCBIfam" id="TIGR00244">
    <property type="entry name" value="transcriptional regulator NrdR"/>
    <property type="match status" value="1"/>
</dbReference>
<protein>
    <recommendedName>
        <fullName evidence="7">Transcriptional repressor NrdR</fullName>
    </recommendedName>
</protein>
<comment type="similarity">
    <text evidence="7">Belongs to the NrdR family.</text>
</comment>
<sequence>MQCPICNKDTKVIDTRPSSDGMGIRRRRTCVSCEYRFSTLEEAEILDLTIVKNDGRREAFSREKILKGIVRALEKRPYTQERLKKLMYTIERDIQRRKSPELTSAEIGDMVMARLRGFDNVAYIRFASVYRQFEDVQTFQTELNALLQKRQKRTG</sequence>
<evidence type="ECO:0000256" key="3">
    <source>
        <dbReference type="ARBA" id="ARBA00022840"/>
    </source>
</evidence>
<organism evidence="9 10">
    <name type="scientific">Candidatus Uhrbacteria bacterium RIFCSPLOWO2_01_FULL_53_9</name>
    <dbReference type="NCBI Taxonomy" id="1802403"/>
    <lineage>
        <taxon>Bacteria</taxon>
        <taxon>Candidatus Uhriibacteriota</taxon>
    </lineage>
</organism>
<gene>
    <name evidence="7" type="primary">nrdR</name>
    <name evidence="9" type="ORF">A3B32_01355</name>
</gene>
<dbReference type="PROSITE" id="PS51161">
    <property type="entry name" value="ATP_CONE"/>
    <property type="match status" value="1"/>
</dbReference>
<dbReference type="HAMAP" id="MF_00440">
    <property type="entry name" value="NrdR"/>
    <property type="match status" value="1"/>
</dbReference>
<reference evidence="9 10" key="1">
    <citation type="journal article" date="2016" name="Nat. Commun.">
        <title>Thousands of microbial genomes shed light on interconnected biogeochemical processes in an aquifer system.</title>
        <authorList>
            <person name="Anantharaman K."/>
            <person name="Brown C.T."/>
            <person name="Hug L.A."/>
            <person name="Sharon I."/>
            <person name="Castelle C.J."/>
            <person name="Probst A.J."/>
            <person name="Thomas B.C."/>
            <person name="Singh A."/>
            <person name="Wilkins M.J."/>
            <person name="Karaoz U."/>
            <person name="Brodie E.L."/>
            <person name="Williams K.H."/>
            <person name="Hubbard S.S."/>
            <person name="Banfield J.F."/>
        </authorList>
    </citation>
    <scope>NUCLEOTIDE SEQUENCE [LARGE SCALE GENOMIC DNA]</scope>
</reference>
<evidence type="ECO:0000313" key="9">
    <source>
        <dbReference type="EMBL" id="OGL83534.1"/>
    </source>
</evidence>
<dbReference type="Pfam" id="PF22811">
    <property type="entry name" value="Zn_ribbon_NrdR"/>
    <property type="match status" value="1"/>
</dbReference>
<evidence type="ECO:0000259" key="8">
    <source>
        <dbReference type="PROSITE" id="PS51161"/>
    </source>
</evidence>
<name>A0A1F7V0J3_9BACT</name>
<keyword evidence="4 7" id="KW-0805">Transcription regulation</keyword>
<dbReference type="GO" id="GO:0003677">
    <property type="term" value="F:DNA binding"/>
    <property type="evidence" value="ECO:0007669"/>
    <property type="project" value="UniProtKB-KW"/>
</dbReference>
<dbReference type="InterPro" id="IPR005144">
    <property type="entry name" value="ATP-cone_dom"/>
</dbReference>
<keyword evidence="3 7" id="KW-0067">ATP-binding</keyword>
<accession>A0A1F7V0J3</accession>
<dbReference type="AlphaFoldDB" id="A0A1F7V0J3"/>
<comment type="caution">
    <text evidence="7">Lacks conserved residue(s) required for the propagation of feature annotation.</text>
</comment>
<proteinExistence type="inferred from homology"/>
<feature type="domain" description="ATP-cone" evidence="8">
    <location>
        <begin position="48"/>
        <end position="138"/>
    </location>
</feature>
<dbReference type="PANTHER" id="PTHR30455:SF2">
    <property type="entry name" value="TRANSCRIPTIONAL REPRESSOR NRDR"/>
    <property type="match status" value="1"/>
</dbReference>
<evidence type="ECO:0000313" key="10">
    <source>
        <dbReference type="Proteomes" id="UP000176932"/>
    </source>
</evidence>
<evidence type="ECO:0000256" key="6">
    <source>
        <dbReference type="ARBA" id="ARBA00023163"/>
    </source>
</evidence>
<comment type="function">
    <text evidence="7">Negatively regulates transcription of bacterial ribonucleotide reductase nrd genes and operons by binding to NrdR-boxes.</text>
</comment>
<comment type="caution">
    <text evidence="9">The sequence shown here is derived from an EMBL/GenBank/DDBJ whole genome shotgun (WGS) entry which is preliminary data.</text>
</comment>
<evidence type="ECO:0000256" key="4">
    <source>
        <dbReference type="ARBA" id="ARBA00023015"/>
    </source>
</evidence>
<evidence type="ECO:0000256" key="1">
    <source>
        <dbReference type="ARBA" id="ARBA00022491"/>
    </source>
</evidence>